<keyword evidence="15" id="KW-1185">Reference proteome</keyword>
<keyword evidence="9 12" id="KW-1133">Transmembrane helix</keyword>
<accession>A0A3R5X314</accession>
<dbReference type="GO" id="GO:0022904">
    <property type="term" value="P:respiratory electron transport chain"/>
    <property type="evidence" value="ECO:0007669"/>
    <property type="project" value="InterPro"/>
</dbReference>
<keyword evidence="10" id="KW-0408">Iron</keyword>
<dbReference type="GO" id="GO:0005886">
    <property type="term" value="C:plasma membrane"/>
    <property type="evidence" value="ECO:0007669"/>
    <property type="project" value="UniProtKB-SubCell"/>
</dbReference>
<feature type="transmembrane region" description="Helical" evidence="12">
    <location>
        <begin position="186"/>
        <end position="209"/>
    </location>
</feature>
<dbReference type="InterPro" id="IPR016174">
    <property type="entry name" value="Di-haem_cyt_TM"/>
</dbReference>
<dbReference type="GO" id="GO:0020037">
    <property type="term" value="F:heme binding"/>
    <property type="evidence" value="ECO:0007669"/>
    <property type="project" value="TreeGrafter"/>
</dbReference>
<protein>
    <submittedName>
        <fullName evidence="14">Ni/Fe-hydrogenase, b-type cytochrome subunit</fullName>
    </submittedName>
</protein>
<dbReference type="OrthoDB" id="197262at2"/>
<evidence type="ECO:0000313" key="15">
    <source>
        <dbReference type="Proteomes" id="UP000287502"/>
    </source>
</evidence>
<keyword evidence="4" id="KW-1003">Cell membrane</keyword>
<sequence>MTPKLTAEMRHLCPAKGFIYVWQMPVRFSHWLNVICITILISTGLYIHFPFFTYDNALTEPYVMGQMRFVHFVTGMVFTFSVLLRIAYVLIGNEYANWRTFYNPFNKKDRGLIIQYFKYYTFLEKNPKHIITHNPMAQYAYLAVFLIFFFQILSGFYLWSLNDPNGTLYGMLSWFSYIGNVQYIRMIHYFVVFLIATFLVVHLYAAALVDFRTRAGDISSIFSGWKTDVSEDE</sequence>
<evidence type="ECO:0000256" key="5">
    <source>
        <dbReference type="ARBA" id="ARBA00022617"/>
    </source>
</evidence>
<feature type="transmembrane region" description="Helical" evidence="12">
    <location>
        <begin position="31"/>
        <end position="49"/>
    </location>
</feature>
<dbReference type="PANTHER" id="PTHR30485:SF0">
    <property type="entry name" value="NI_FE-HYDROGENASE 1 B-TYPE CYTOCHROME SUBUNIT-RELATED"/>
    <property type="match status" value="1"/>
</dbReference>
<evidence type="ECO:0000256" key="3">
    <source>
        <dbReference type="ARBA" id="ARBA00022448"/>
    </source>
</evidence>
<feature type="transmembrane region" description="Helical" evidence="12">
    <location>
        <begin position="69"/>
        <end position="91"/>
    </location>
</feature>
<dbReference type="InterPro" id="IPR000516">
    <property type="entry name" value="Ni-dep_Hydgase_cyt-B"/>
</dbReference>
<evidence type="ECO:0000313" key="14">
    <source>
        <dbReference type="EMBL" id="QAR33338.1"/>
    </source>
</evidence>
<evidence type="ECO:0000256" key="4">
    <source>
        <dbReference type="ARBA" id="ARBA00022475"/>
    </source>
</evidence>
<dbReference type="SUPFAM" id="SSF81342">
    <property type="entry name" value="Transmembrane di-heme cytochromes"/>
    <property type="match status" value="1"/>
</dbReference>
<evidence type="ECO:0000256" key="9">
    <source>
        <dbReference type="ARBA" id="ARBA00022989"/>
    </source>
</evidence>
<evidence type="ECO:0000256" key="10">
    <source>
        <dbReference type="ARBA" id="ARBA00023004"/>
    </source>
</evidence>
<keyword evidence="8" id="KW-0249">Electron transport</keyword>
<dbReference type="Proteomes" id="UP000287502">
    <property type="component" value="Chromosome"/>
</dbReference>
<keyword evidence="3" id="KW-0813">Transport</keyword>
<evidence type="ECO:0000256" key="1">
    <source>
        <dbReference type="ARBA" id="ARBA00004651"/>
    </source>
</evidence>
<comment type="subcellular location">
    <subcellularLocation>
        <location evidence="1">Cell membrane</location>
        <topology evidence="1">Multi-pass membrane protein</topology>
    </subcellularLocation>
</comment>
<comment type="similarity">
    <text evidence="2">Belongs to the HupC/HyaC/HydC family.</text>
</comment>
<reference evidence="14 15" key="1">
    <citation type="submission" date="2019-01" db="EMBL/GenBank/DDBJ databases">
        <title>Geovibrio thiophilus DSM 11263, complete genome.</title>
        <authorList>
            <person name="Spring S."/>
            <person name="Bunk B."/>
            <person name="Sproer C."/>
        </authorList>
    </citation>
    <scope>NUCLEOTIDE SEQUENCE [LARGE SCALE GENOMIC DNA]</scope>
    <source>
        <strain evidence="14 15">DSM 11263</strain>
    </source>
</reference>
<evidence type="ECO:0000256" key="2">
    <source>
        <dbReference type="ARBA" id="ARBA00008622"/>
    </source>
</evidence>
<keyword evidence="6 12" id="KW-0812">Transmembrane</keyword>
<dbReference type="PRINTS" id="PR00161">
    <property type="entry name" value="NIHGNASECYTB"/>
</dbReference>
<evidence type="ECO:0000256" key="12">
    <source>
        <dbReference type="SAM" id="Phobius"/>
    </source>
</evidence>
<evidence type="ECO:0000256" key="8">
    <source>
        <dbReference type="ARBA" id="ARBA00022982"/>
    </source>
</evidence>
<dbReference type="GO" id="GO:0005506">
    <property type="term" value="F:iron ion binding"/>
    <property type="evidence" value="ECO:0007669"/>
    <property type="project" value="InterPro"/>
</dbReference>
<dbReference type="Pfam" id="PF01292">
    <property type="entry name" value="Ni_hydr_CYTB"/>
    <property type="match status" value="1"/>
</dbReference>
<keyword evidence="7" id="KW-0479">Metal-binding</keyword>
<evidence type="ECO:0000256" key="11">
    <source>
        <dbReference type="ARBA" id="ARBA00023136"/>
    </source>
</evidence>
<dbReference type="KEGG" id="gtl:EP073_07970"/>
<evidence type="ECO:0000259" key="13">
    <source>
        <dbReference type="Pfam" id="PF01292"/>
    </source>
</evidence>
<dbReference type="InterPro" id="IPR051542">
    <property type="entry name" value="Hydrogenase_cytochrome"/>
</dbReference>
<evidence type="ECO:0000256" key="7">
    <source>
        <dbReference type="ARBA" id="ARBA00022723"/>
    </source>
</evidence>
<feature type="domain" description="Cytochrome b561 bacterial/Ni-hydrogenase" evidence="13">
    <location>
        <begin position="21"/>
        <end position="224"/>
    </location>
</feature>
<feature type="transmembrane region" description="Helical" evidence="12">
    <location>
        <begin position="139"/>
        <end position="159"/>
    </location>
</feature>
<dbReference type="GO" id="GO:0009055">
    <property type="term" value="F:electron transfer activity"/>
    <property type="evidence" value="ECO:0007669"/>
    <property type="project" value="InterPro"/>
</dbReference>
<evidence type="ECO:0000256" key="6">
    <source>
        <dbReference type="ARBA" id="ARBA00022692"/>
    </source>
</evidence>
<dbReference type="RefSeq" id="WP_128466624.1">
    <property type="nucleotide sequence ID" value="NZ_CP035108.1"/>
</dbReference>
<dbReference type="NCBIfam" id="TIGR02125">
    <property type="entry name" value="CytB-hydogenase"/>
    <property type="match status" value="1"/>
</dbReference>
<dbReference type="PANTHER" id="PTHR30485">
    <property type="entry name" value="NI/FE-HYDROGENASE 1 B-TYPE CYTOCHROME SUBUNIT"/>
    <property type="match status" value="1"/>
</dbReference>
<dbReference type="EMBL" id="CP035108">
    <property type="protein sequence ID" value="QAR33338.1"/>
    <property type="molecule type" value="Genomic_DNA"/>
</dbReference>
<dbReference type="AlphaFoldDB" id="A0A3R5X314"/>
<proteinExistence type="inferred from homology"/>
<organism evidence="14 15">
    <name type="scientific">Geovibrio thiophilus</name>
    <dbReference type="NCBI Taxonomy" id="139438"/>
    <lineage>
        <taxon>Bacteria</taxon>
        <taxon>Pseudomonadati</taxon>
        <taxon>Deferribacterota</taxon>
        <taxon>Deferribacteres</taxon>
        <taxon>Deferribacterales</taxon>
        <taxon>Geovibrionaceae</taxon>
        <taxon>Geovibrio</taxon>
    </lineage>
</organism>
<name>A0A3R5X314_9BACT</name>
<keyword evidence="5" id="KW-0349">Heme</keyword>
<dbReference type="InterPro" id="IPR011577">
    <property type="entry name" value="Cyt_b561_bac/Ni-Hgenase"/>
</dbReference>
<keyword evidence="11 12" id="KW-0472">Membrane</keyword>
<gene>
    <name evidence="14" type="primary">cybH</name>
    <name evidence="14" type="ORF">EP073_07970</name>
</gene>
<dbReference type="Gene3D" id="1.20.950.20">
    <property type="entry name" value="Transmembrane di-heme cytochromes, Chain C"/>
    <property type="match status" value="1"/>
</dbReference>